<keyword evidence="2" id="KW-1185">Reference proteome</keyword>
<dbReference type="SUPFAM" id="SSF54427">
    <property type="entry name" value="NTF2-like"/>
    <property type="match status" value="1"/>
</dbReference>
<proteinExistence type="predicted"/>
<organism evidence="1 2">
    <name type="scientific">Coleophoma cylindrospora</name>
    <dbReference type="NCBI Taxonomy" id="1849047"/>
    <lineage>
        <taxon>Eukaryota</taxon>
        <taxon>Fungi</taxon>
        <taxon>Dikarya</taxon>
        <taxon>Ascomycota</taxon>
        <taxon>Pezizomycotina</taxon>
        <taxon>Leotiomycetes</taxon>
        <taxon>Helotiales</taxon>
        <taxon>Dermateaceae</taxon>
        <taxon>Coleophoma</taxon>
    </lineage>
</organism>
<dbReference type="AlphaFoldDB" id="A0A3D8QB31"/>
<accession>A0A3D8QB31</accession>
<name>A0A3D8QB31_9HELO</name>
<evidence type="ECO:0000313" key="1">
    <source>
        <dbReference type="EMBL" id="RDW58907.1"/>
    </source>
</evidence>
<evidence type="ECO:0008006" key="3">
    <source>
        <dbReference type="Google" id="ProtNLM"/>
    </source>
</evidence>
<protein>
    <recommendedName>
        <fullName evidence="3">SnoaL-like domain-containing protein</fullName>
    </recommendedName>
</protein>
<dbReference type="Proteomes" id="UP000256645">
    <property type="component" value="Unassembled WGS sequence"/>
</dbReference>
<dbReference type="Gene3D" id="3.10.450.50">
    <property type="match status" value="1"/>
</dbReference>
<comment type="caution">
    <text evidence="1">The sequence shown here is derived from an EMBL/GenBank/DDBJ whole genome shotgun (WGS) entry which is preliminary data.</text>
</comment>
<sequence length="131" mass="14945">MSTLITRSPTENRETIKDLLIANLFEVFGQRDRTVRYTTIGRIYHRNIVWYEPDRVIHDWEAIDKRAGEILAEAPGFQFSIEGEPIITQNLGVVNWNFGPNEDSELVKGTDIVLVEGGKIKALWTAMTKTP</sequence>
<gene>
    <name evidence="1" type="ORF">BP6252_13383</name>
</gene>
<dbReference type="STRING" id="1849047.A0A3D8QB31"/>
<reference evidence="1 2" key="1">
    <citation type="journal article" date="2018" name="IMA Fungus">
        <title>IMA Genome-F 9: Draft genome sequence of Annulohypoxylon stygium, Aspergillus mulundensis, Berkeleyomyces basicola (syn. Thielaviopsis basicola), Ceratocystis smalleyi, two Cercospora beticola strains, Coleophoma cylindrospora, Fusarium fracticaudum, Phialophora cf. hyalina, and Morchella septimelata.</title>
        <authorList>
            <person name="Wingfield B.D."/>
            <person name="Bills G.F."/>
            <person name="Dong Y."/>
            <person name="Huang W."/>
            <person name="Nel W.J."/>
            <person name="Swalarsk-Parry B.S."/>
            <person name="Vaghefi N."/>
            <person name="Wilken P.M."/>
            <person name="An Z."/>
            <person name="de Beer Z.W."/>
            <person name="De Vos L."/>
            <person name="Chen L."/>
            <person name="Duong T.A."/>
            <person name="Gao Y."/>
            <person name="Hammerbacher A."/>
            <person name="Kikkert J.R."/>
            <person name="Li Y."/>
            <person name="Li H."/>
            <person name="Li K."/>
            <person name="Li Q."/>
            <person name="Liu X."/>
            <person name="Ma X."/>
            <person name="Naidoo K."/>
            <person name="Pethybridge S.J."/>
            <person name="Sun J."/>
            <person name="Steenkamp E.T."/>
            <person name="van der Nest M.A."/>
            <person name="van Wyk S."/>
            <person name="Wingfield M.J."/>
            <person name="Xiong C."/>
            <person name="Yue Q."/>
            <person name="Zhang X."/>
        </authorList>
    </citation>
    <scope>NUCLEOTIDE SEQUENCE [LARGE SCALE GENOMIC DNA]</scope>
    <source>
        <strain evidence="1 2">BP6252</strain>
    </source>
</reference>
<evidence type="ECO:0000313" key="2">
    <source>
        <dbReference type="Proteomes" id="UP000256645"/>
    </source>
</evidence>
<dbReference type="EMBL" id="PDLM01000017">
    <property type="protein sequence ID" value="RDW58907.1"/>
    <property type="molecule type" value="Genomic_DNA"/>
</dbReference>
<dbReference type="OrthoDB" id="4107844at2759"/>
<dbReference type="InterPro" id="IPR032710">
    <property type="entry name" value="NTF2-like_dom_sf"/>
</dbReference>